<dbReference type="Pfam" id="PF12681">
    <property type="entry name" value="Glyoxalase_2"/>
    <property type="match status" value="1"/>
</dbReference>
<evidence type="ECO:0000313" key="2">
    <source>
        <dbReference type="EMBL" id="TYR97999.1"/>
    </source>
</evidence>
<name>A0A5D4M7U4_9BACI</name>
<dbReference type="Gene3D" id="3.10.180.10">
    <property type="entry name" value="2,3-Dihydroxybiphenyl 1,2-Dioxygenase, domain 1"/>
    <property type="match status" value="1"/>
</dbReference>
<dbReference type="InterPro" id="IPR037523">
    <property type="entry name" value="VOC_core"/>
</dbReference>
<dbReference type="CDD" id="cd07264">
    <property type="entry name" value="VOC_like"/>
    <property type="match status" value="1"/>
</dbReference>
<protein>
    <submittedName>
        <fullName evidence="2">VOC family protein</fullName>
    </submittedName>
</protein>
<evidence type="ECO:0000259" key="1">
    <source>
        <dbReference type="PROSITE" id="PS51819"/>
    </source>
</evidence>
<dbReference type="InterPro" id="IPR029068">
    <property type="entry name" value="Glyas_Bleomycin-R_OHBP_Dase"/>
</dbReference>
<dbReference type="PROSITE" id="PS51819">
    <property type="entry name" value="VOC"/>
    <property type="match status" value="1"/>
</dbReference>
<gene>
    <name evidence="2" type="ORF">FZC84_16560</name>
</gene>
<dbReference type="RefSeq" id="WP_148954580.1">
    <property type="nucleotide sequence ID" value="NZ_VTEG01000014.1"/>
</dbReference>
<proteinExistence type="predicted"/>
<sequence>MELKLGYIILYVESLENTIRFYRDLLGLKVKMEAGTYIELETGGTTLSFNTRESGREITGLPIPDEKRREQTFEIGLVTEDVRGTVEKLRSEGVAVLLEPTEKPWGQVVAYVEDPDGHYIEICTPL</sequence>
<dbReference type="EMBL" id="VTEG01000014">
    <property type="protein sequence ID" value="TYR97999.1"/>
    <property type="molecule type" value="Genomic_DNA"/>
</dbReference>
<accession>A0A5D4M7U4</accession>
<organism evidence="2 3">
    <name type="scientific">Rossellomorea vietnamensis</name>
    <dbReference type="NCBI Taxonomy" id="218284"/>
    <lineage>
        <taxon>Bacteria</taxon>
        <taxon>Bacillati</taxon>
        <taxon>Bacillota</taxon>
        <taxon>Bacilli</taxon>
        <taxon>Bacillales</taxon>
        <taxon>Bacillaceae</taxon>
        <taxon>Rossellomorea</taxon>
    </lineage>
</organism>
<dbReference type="AlphaFoldDB" id="A0A5D4M7U4"/>
<reference evidence="2 3" key="1">
    <citation type="submission" date="2019-08" db="EMBL/GenBank/DDBJ databases">
        <title>Bacillus genomes from the desert of Cuatro Cienegas, Coahuila.</title>
        <authorList>
            <person name="Olmedo-Alvarez G."/>
        </authorList>
    </citation>
    <scope>NUCLEOTIDE SEQUENCE [LARGE SCALE GENOMIC DNA]</scope>
    <source>
        <strain evidence="2 3">CH128b_4D</strain>
    </source>
</reference>
<dbReference type="PANTHER" id="PTHR21366">
    <property type="entry name" value="GLYOXALASE FAMILY PROTEIN"/>
    <property type="match status" value="1"/>
</dbReference>
<evidence type="ECO:0000313" key="3">
    <source>
        <dbReference type="Proteomes" id="UP000325182"/>
    </source>
</evidence>
<comment type="caution">
    <text evidence="2">The sequence shown here is derived from an EMBL/GenBank/DDBJ whole genome shotgun (WGS) entry which is preliminary data.</text>
</comment>
<dbReference type="InterPro" id="IPR025870">
    <property type="entry name" value="Glyoxalase-like_dom"/>
</dbReference>
<dbReference type="InterPro" id="IPR050383">
    <property type="entry name" value="GlyoxalaseI/FosfomycinResist"/>
</dbReference>
<dbReference type="PANTHER" id="PTHR21366:SF22">
    <property type="entry name" value="VOC DOMAIN-CONTAINING PROTEIN"/>
    <property type="match status" value="1"/>
</dbReference>
<dbReference type="Proteomes" id="UP000325182">
    <property type="component" value="Unassembled WGS sequence"/>
</dbReference>
<feature type="domain" description="VOC" evidence="1">
    <location>
        <begin position="4"/>
        <end position="125"/>
    </location>
</feature>
<dbReference type="SUPFAM" id="SSF54593">
    <property type="entry name" value="Glyoxalase/Bleomycin resistance protein/Dihydroxybiphenyl dioxygenase"/>
    <property type="match status" value="1"/>
</dbReference>